<accession>A0A382N9V6</accession>
<name>A0A382N9V6_9ZZZZ</name>
<dbReference type="EMBL" id="UINC01098951">
    <property type="protein sequence ID" value="SVC57856.1"/>
    <property type="molecule type" value="Genomic_DNA"/>
</dbReference>
<gene>
    <name evidence="1" type="ORF">METZ01_LOCUS310710</name>
</gene>
<protein>
    <submittedName>
        <fullName evidence="1">Uncharacterized protein</fullName>
    </submittedName>
</protein>
<evidence type="ECO:0000313" key="1">
    <source>
        <dbReference type="EMBL" id="SVC57856.1"/>
    </source>
</evidence>
<sequence length="94" mass="10586">CAYAHSGSGTGNKSYGVKQHSECEVVVGTSSRNSHYFVEHKTTHRLLDNGDRSYRFYVEGIIVREAILKKGASELLFKNSEPLKIYSPNDQHKI</sequence>
<organism evidence="1">
    <name type="scientific">marine metagenome</name>
    <dbReference type="NCBI Taxonomy" id="408172"/>
    <lineage>
        <taxon>unclassified sequences</taxon>
        <taxon>metagenomes</taxon>
        <taxon>ecological metagenomes</taxon>
    </lineage>
</organism>
<feature type="non-terminal residue" evidence="1">
    <location>
        <position position="1"/>
    </location>
</feature>
<dbReference type="AlphaFoldDB" id="A0A382N9V6"/>
<proteinExistence type="predicted"/>
<reference evidence="1" key="1">
    <citation type="submission" date="2018-05" db="EMBL/GenBank/DDBJ databases">
        <authorList>
            <person name="Lanie J.A."/>
            <person name="Ng W.-L."/>
            <person name="Kazmierczak K.M."/>
            <person name="Andrzejewski T.M."/>
            <person name="Davidsen T.M."/>
            <person name="Wayne K.J."/>
            <person name="Tettelin H."/>
            <person name="Glass J.I."/>
            <person name="Rusch D."/>
            <person name="Podicherti R."/>
            <person name="Tsui H.-C.T."/>
            <person name="Winkler M.E."/>
        </authorList>
    </citation>
    <scope>NUCLEOTIDE SEQUENCE</scope>
</reference>